<accession>A0A482CK06</accession>
<dbReference type="GeneID" id="39720254"/>
<keyword evidence="3" id="KW-0804">Transcription</keyword>
<keyword evidence="5" id="KW-0934">Plastid</keyword>
<dbReference type="GO" id="GO:0003677">
    <property type="term" value="F:DNA binding"/>
    <property type="evidence" value="ECO:0007669"/>
    <property type="project" value="UniProtKB-KW"/>
</dbReference>
<dbReference type="EMBL" id="MK408748">
    <property type="protein sequence ID" value="QBL75611.1"/>
    <property type="molecule type" value="Genomic_DNA"/>
</dbReference>
<evidence type="ECO:0000256" key="3">
    <source>
        <dbReference type="ARBA" id="ARBA00023163"/>
    </source>
</evidence>
<gene>
    <name evidence="5" type="primary">ntcA</name>
</gene>
<keyword evidence="2" id="KW-0238">DNA-binding</keyword>
<organism evidence="5">
    <name type="scientific">Corallina ferreyrae</name>
    <dbReference type="NCBI Taxonomy" id="2547422"/>
    <lineage>
        <taxon>Eukaryota</taxon>
        <taxon>Rhodophyta</taxon>
        <taxon>Florideophyceae</taxon>
        <taxon>Corallinophycidae</taxon>
        <taxon>Corallinales</taxon>
        <taxon>Corallinaceae</taxon>
        <taxon>Corallinoideae</taxon>
        <taxon>Corallina</taxon>
    </lineage>
</organism>
<dbReference type="InterPro" id="IPR036388">
    <property type="entry name" value="WH-like_DNA-bd_sf"/>
</dbReference>
<reference evidence="5" key="1">
    <citation type="journal article" date="2019" name="Mitochondrial DNA Part B Resour">
        <title>Conspecificity of the Peruvian Corallina ferreyrae with C. caespitosa (Corallinaceae, Rhodophyta) inferred from genomic analysis of the type specimen.</title>
        <authorList>
            <person name="Bustamante D.E."/>
            <person name="Calderon M.S."/>
            <person name="Hughey J.R."/>
        </authorList>
    </citation>
    <scope>NUCLEOTIDE SEQUENCE</scope>
</reference>
<evidence type="ECO:0000313" key="5">
    <source>
        <dbReference type="EMBL" id="QBL75611.1"/>
    </source>
</evidence>
<dbReference type="InterPro" id="IPR014710">
    <property type="entry name" value="RmlC-like_jellyroll"/>
</dbReference>
<feature type="domain" description="HTH crp-type" evidence="4">
    <location>
        <begin position="136"/>
        <end position="209"/>
    </location>
</feature>
<geneLocation type="plastid" evidence="5"/>
<sequence>MYMKWIEYLEYYNIPFNIYILDKNDCIMLDKKFSKPQLMIILNGLIQLLQIFSNGETICTALLKQNNIISDILSNSSNTLTYYYKANAIIKTAIIVIPSNKLNYINNVLAKQTFNLCIQESRHNNNHSMIQILCHRNTKKRIIHLLLILSKNFGRLKNHEIIIPFYISHNTISIITGSQRVNVTRIMNYLKNKTIISYNKKNLIIHSLLQLIQS</sequence>
<dbReference type="RefSeq" id="YP_009589095.1">
    <property type="nucleotide sequence ID" value="NC_041636.1"/>
</dbReference>
<dbReference type="Pfam" id="PF13545">
    <property type="entry name" value="HTH_Crp_2"/>
    <property type="match status" value="1"/>
</dbReference>
<dbReference type="PROSITE" id="PS51063">
    <property type="entry name" value="HTH_CRP_2"/>
    <property type="match status" value="1"/>
</dbReference>
<dbReference type="SUPFAM" id="SSF46785">
    <property type="entry name" value="Winged helix' DNA-binding domain"/>
    <property type="match status" value="1"/>
</dbReference>
<dbReference type="SUPFAM" id="SSF51206">
    <property type="entry name" value="cAMP-binding domain-like"/>
    <property type="match status" value="1"/>
</dbReference>
<dbReference type="InterPro" id="IPR036390">
    <property type="entry name" value="WH_DNA-bd_sf"/>
</dbReference>
<evidence type="ECO:0000259" key="4">
    <source>
        <dbReference type="PROSITE" id="PS51063"/>
    </source>
</evidence>
<keyword evidence="1" id="KW-0805">Transcription regulation</keyword>
<name>A0A482CK06_9FLOR</name>
<evidence type="ECO:0000256" key="2">
    <source>
        <dbReference type="ARBA" id="ARBA00023125"/>
    </source>
</evidence>
<dbReference type="GO" id="GO:0006355">
    <property type="term" value="P:regulation of DNA-templated transcription"/>
    <property type="evidence" value="ECO:0007669"/>
    <property type="project" value="InterPro"/>
</dbReference>
<dbReference type="Gene3D" id="1.10.10.10">
    <property type="entry name" value="Winged helix-like DNA-binding domain superfamily/Winged helix DNA-binding domain"/>
    <property type="match status" value="1"/>
</dbReference>
<dbReference type="Gene3D" id="2.60.120.10">
    <property type="entry name" value="Jelly Rolls"/>
    <property type="match status" value="1"/>
</dbReference>
<proteinExistence type="predicted"/>
<dbReference type="InterPro" id="IPR018490">
    <property type="entry name" value="cNMP-bd_dom_sf"/>
</dbReference>
<evidence type="ECO:0000256" key="1">
    <source>
        <dbReference type="ARBA" id="ARBA00023015"/>
    </source>
</evidence>
<dbReference type="InterPro" id="IPR012318">
    <property type="entry name" value="HTH_CRP"/>
</dbReference>
<protein>
    <submittedName>
        <fullName evidence="5">Global nitrogen transcriptional regulator</fullName>
    </submittedName>
</protein>
<dbReference type="AlphaFoldDB" id="A0A482CK06"/>